<keyword evidence="1" id="KW-0732">Signal</keyword>
<gene>
    <name evidence="2" type="ORF">BaRGS_00023442</name>
</gene>
<keyword evidence="3" id="KW-1185">Reference proteome</keyword>
<organism evidence="2 3">
    <name type="scientific">Batillaria attramentaria</name>
    <dbReference type="NCBI Taxonomy" id="370345"/>
    <lineage>
        <taxon>Eukaryota</taxon>
        <taxon>Metazoa</taxon>
        <taxon>Spiralia</taxon>
        <taxon>Lophotrochozoa</taxon>
        <taxon>Mollusca</taxon>
        <taxon>Gastropoda</taxon>
        <taxon>Caenogastropoda</taxon>
        <taxon>Sorbeoconcha</taxon>
        <taxon>Cerithioidea</taxon>
        <taxon>Batillariidae</taxon>
        <taxon>Batillaria</taxon>
    </lineage>
</organism>
<evidence type="ECO:0000256" key="1">
    <source>
        <dbReference type="SAM" id="SignalP"/>
    </source>
</evidence>
<dbReference type="Proteomes" id="UP001519460">
    <property type="component" value="Unassembled WGS sequence"/>
</dbReference>
<feature type="chain" id="PRO_5044858184" evidence="1">
    <location>
        <begin position="20"/>
        <end position="87"/>
    </location>
</feature>
<evidence type="ECO:0000313" key="3">
    <source>
        <dbReference type="Proteomes" id="UP001519460"/>
    </source>
</evidence>
<evidence type="ECO:0000313" key="2">
    <source>
        <dbReference type="EMBL" id="KAK7485343.1"/>
    </source>
</evidence>
<comment type="caution">
    <text evidence="2">The sequence shown here is derived from an EMBL/GenBank/DDBJ whole genome shotgun (WGS) entry which is preliminary data.</text>
</comment>
<dbReference type="EMBL" id="JACVVK020000196">
    <property type="protein sequence ID" value="KAK7485343.1"/>
    <property type="molecule type" value="Genomic_DNA"/>
</dbReference>
<feature type="signal peptide" evidence="1">
    <location>
        <begin position="1"/>
        <end position="19"/>
    </location>
</feature>
<reference evidence="2 3" key="1">
    <citation type="journal article" date="2023" name="Sci. Data">
        <title>Genome assembly of the Korean intertidal mud-creeper Batillaria attramentaria.</title>
        <authorList>
            <person name="Patra A.K."/>
            <person name="Ho P.T."/>
            <person name="Jun S."/>
            <person name="Lee S.J."/>
            <person name="Kim Y."/>
            <person name="Won Y.J."/>
        </authorList>
    </citation>
    <scope>NUCLEOTIDE SEQUENCE [LARGE SCALE GENOMIC DNA]</scope>
    <source>
        <strain evidence="2">Wonlab-2016</strain>
    </source>
</reference>
<sequence length="87" mass="9457">MVTLSSCIYIFSLAHFTFALSVHCSKDAYTHTREKKQPQMLKIVVFIVTSGVTTSAHSAEPPAATEQMVPVFVNGILAKIGSQEDEA</sequence>
<proteinExistence type="predicted"/>
<name>A0ABD0KE27_9CAEN</name>
<dbReference type="AlphaFoldDB" id="A0ABD0KE27"/>
<accession>A0ABD0KE27</accession>
<protein>
    <submittedName>
        <fullName evidence="2">Uncharacterized protein</fullName>
    </submittedName>
</protein>